<dbReference type="InterPro" id="IPR051348">
    <property type="entry name" value="U-box_ubiquitin_ligases"/>
</dbReference>
<reference evidence="11 12" key="1">
    <citation type="journal article" date="2021" name="Commun. Biol.">
        <title>The genome of Shorea leprosula (Dipterocarpaceae) highlights the ecological relevance of drought in aseasonal tropical rainforests.</title>
        <authorList>
            <person name="Ng K.K.S."/>
            <person name="Kobayashi M.J."/>
            <person name="Fawcett J.A."/>
            <person name="Hatakeyama M."/>
            <person name="Paape T."/>
            <person name="Ng C.H."/>
            <person name="Ang C.C."/>
            <person name="Tnah L.H."/>
            <person name="Lee C.T."/>
            <person name="Nishiyama T."/>
            <person name="Sese J."/>
            <person name="O'Brien M.J."/>
            <person name="Copetti D."/>
            <person name="Mohd Noor M.I."/>
            <person name="Ong R.C."/>
            <person name="Putra M."/>
            <person name="Sireger I.Z."/>
            <person name="Indrioko S."/>
            <person name="Kosugi Y."/>
            <person name="Izuno A."/>
            <person name="Isagi Y."/>
            <person name="Lee S.L."/>
            <person name="Shimizu K.K."/>
        </authorList>
    </citation>
    <scope>NUCLEOTIDE SEQUENCE [LARGE SCALE GENOMIC DNA]</scope>
    <source>
        <strain evidence="11">214</strain>
    </source>
</reference>
<dbReference type="GO" id="GO:0005524">
    <property type="term" value="F:ATP binding"/>
    <property type="evidence" value="ECO:0007669"/>
    <property type="project" value="UniProtKB-UniRule"/>
</dbReference>
<dbReference type="PROSITE" id="PS51698">
    <property type="entry name" value="U_BOX"/>
    <property type="match status" value="1"/>
</dbReference>
<keyword evidence="7" id="KW-0067">ATP-binding</keyword>
<dbReference type="Pfam" id="PF04564">
    <property type="entry name" value="U-box"/>
    <property type="match status" value="1"/>
</dbReference>
<dbReference type="PANTHER" id="PTHR45647">
    <property type="entry name" value="OS02G0152300 PROTEIN"/>
    <property type="match status" value="1"/>
</dbReference>
<dbReference type="InterPro" id="IPR011009">
    <property type="entry name" value="Kinase-like_dom_sf"/>
</dbReference>
<dbReference type="PANTHER" id="PTHR45647:SF100">
    <property type="entry name" value="U-BOX DOMAIN-CONTAINING PROTEIN 33"/>
    <property type="match status" value="1"/>
</dbReference>
<comment type="function">
    <text evidence="2">Functions as an E3 ubiquitin ligase.</text>
</comment>
<dbReference type="GO" id="GO:0004672">
    <property type="term" value="F:protein kinase activity"/>
    <property type="evidence" value="ECO:0007669"/>
    <property type="project" value="InterPro"/>
</dbReference>
<evidence type="ECO:0000259" key="9">
    <source>
        <dbReference type="PROSITE" id="PS50011"/>
    </source>
</evidence>
<evidence type="ECO:0000256" key="5">
    <source>
        <dbReference type="ARBA" id="ARBA00022679"/>
    </source>
</evidence>
<evidence type="ECO:0000256" key="6">
    <source>
        <dbReference type="ARBA" id="ARBA00022786"/>
    </source>
</evidence>
<keyword evidence="7" id="KW-0547">Nucleotide-binding</keyword>
<keyword evidence="6" id="KW-0833">Ubl conjugation pathway</keyword>
<dbReference type="Gene3D" id="1.10.510.10">
    <property type="entry name" value="Transferase(Phosphotransferase) domain 1"/>
    <property type="match status" value="1"/>
</dbReference>
<dbReference type="EMBL" id="BPVZ01000010">
    <property type="protein sequence ID" value="GKU96844.1"/>
    <property type="molecule type" value="Genomic_DNA"/>
</dbReference>
<comment type="catalytic activity">
    <reaction evidence="1">
        <text>S-ubiquitinyl-[E2 ubiquitin-conjugating enzyme]-L-cysteine + [acceptor protein]-L-lysine = [E2 ubiquitin-conjugating enzyme]-L-cysteine + N(6)-ubiquitinyl-[acceptor protein]-L-lysine.</text>
        <dbReference type="EC" id="2.3.2.27"/>
    </reaction>
</comment>
<dbReference type="EC" id="2.3.2.27" evidence="4"/>
<feature type="binding site" evidence="7">
    <location>
        <position position="407"/>
    </location>
    <ligand>
        <name>ATP</name>
        <dbReference type="ChEBI" id="CHEBI:30616"/>
    </ligand>
</feature>
<evidence type="ECO:0000313" key="11">
    <source>
        <dbReference type="EMBL" id="GKU96844.1"/>
    </source>
</evidence>
<gene>
    <name evidence="11" type="ORF">SLEP1_g10035</name>
</gene>
<evidence type="ECO:0000259" key="10">
    <source>
        <dbReference type="PROSITE" id="PS51698"/>
    </source>
</evidence>
<feature type="coiled-coil region" evidence="8">
    <location>
        <begin position="232"/>
        <end position="354"/>
    </location>
</feature>
<dbReference type="Gene3D" id="3.30.40.10">
    <property type="entry name" value="Zinc/RING finger domain, C3HC4 (zinc finger)"/>
    <property type="match status" value="1"/>
</dbReference>
<dbReference type="GO" id="GO:0016567">
    <property type="term" value="P:protein ubiquitination"/>
    <property type="evidence" value="ECO:0007669"/>
    <property type="project" value="InterPro"/>
</dbReference>
<evidence type="ECO:0000256" key="1">
    <source>
        <dbReference type="ARBA" id="ARBA00000900"/>
    </source>
</evidence>
<evidence type="ECO:0000256" key="7">
    <source>
        <dbReference type="PROSITE-ProRule" id="PRU10141"/>
    </source>
</evidence>
<evidence type="ECO:0000256" key="3">
    <source>
        <dbReference type="ARBA" id="ARBA00004906"/>
    </source>
</evidence>
<comment type="caution">
    <text evidence="11">The sequence shown here is derived from an EMBL/GenBank/DDBJ whole genome shotgun (WGS) entry which is preliminary data.</text>
</comment>
<dbReference type="SMART" id="SM00504">
    <property type="entry name" value="Ubox"/>
    <property type="match status" value="1"/>
</dbReference>
<keyword evidence="5" id="KW-0808">Transferase</keyword>
<name>A0AAV5IES1_9ROSI</name>
<dbReference type="Proteomes" id="UP001054252">
    <property type="component" value="Unassembled WGS sequence"/>
</dbReference>
<feature type="domain" description="Protein kinase" evidence="9">
    <location>
        <begin position="380"/>
        <end position="639"/>
    </location>
</feature>
<dbReference type="CDD" id="cd01989">
    <property type="entry name" value="USP_STK_Ubox_N"/>
    <property type="match status" value="1"/>
</dbReference>
<comment type="pathway">
    <text evidence="3">Protein modification; protein ubiquitination.</text>
</comment>
<dbReference type="CDD" id="cd16655">
    <property type="entry name" value="RING-Ubox_WDSUB1-like"/>
    <property type="match status" value="1"/>
</dbReference>
<dbReference type="PROSITE" id="PS50011">
    <property type="entry name" value="PROTEIN_KINASE_DOM"/>
    <property type="match status" value="1"/>
</dbReference>
<dbReference type="SUPFAM" id="SSF57850">
    <property type="entry name" value="RING/U-box"/>
    <property type="match status" value="1"/>
</dbReference>
<accession>A0AAV5IES1</accession>
<dbReference type="InterPro" id="IPR003613">
    <property type="entry name" value="Ubox_domain"/>
</dbReference>
<dbReference type="SUPFAM" id="SSF56112">
    <property type="entry name" value="Protein kinase-like (PK-like)"/>
    <property type="match status" value="1"/>
</dbReference>
<keyword evidence="8" id="KW-0175">Coiled coil</keyword>
<dbReference type="AlphaFoldDB" id="A0AAV5IES1"/>
<protein>
    <recommendedName>
        <fullName evidence="4">RING-type E3 ubiquitin transferase</fullName>
        <ecNumber evidence="4">2.3.2.27</ecNumber>
    </recommendedName>
</protein>
<dbReference type="InterPro" id="IPR001245">
    <property type="entry name" value="Ser-Thr/Tyr_kinase_cat_dom"/>
</dbReference>
<evidence type="ECO:0000313" key="12">
    <source>
        <dbReference type="Proteomes" id="UP001054252"/>
    </source>
</evidence>
<dbReference type="InterPro" id="IPR000719">
    <property type="entry name" value="Prot_kinase_dom"/>
</dbReference>
<dbReference type="Gene3D" id="3.30.200.20">
    <property type="entry name" value="Phosphorylase Kinase, domain 1"/>
    <property type="match status" value="1"/>
</dbReference>
<dbReference type="Gene3D" id="3.40.50.620">
    <property type="entry name" value="HUPs"/>
    <property type="match status" value="1"/>
</dbReference>
<dbReference type="PROSITE" id="PS00107">
    <property type="entry name" value="PROTEIN_KINASE_ATP"/>
    <property type="match status" value="1"/>
</dbReference>
<proteinExistence type="predicted"/>
<dbReference type="GO" id="GO:0061630">
    <property type="term" value="F:ubiquitin protein ligase activity"/>
    <property type="evidence" value="ECO:0007669"/>
    <property type="project" value="UniProtKB-EC"/>
</dbReference>
<dbReference type="InterPro" id="IPR014729">
    <property type="entry name" value="Rossmann-like_a/b/a_fold"/>
</dbReference>
<keyword evidence="12" id="KW-1185">Reference proteome</keyword>
<evidence type="ECO:0000256" key="8">
    <source>
        <dbReference type="SAM" id="Coils"/>
    </source>
</evidence>
<feature type="domain" description="U-box" evidence="10">
    <location>
        <begin position="661"/>
        <end position="735"/>
    </location>
</feature>
<evidence type="ECO:0000256" key="2">
    <source>
        <dbReference type="ARBA" id="ARBA00003861"/>
    </source>
</evidence>
<evidence type="ECO:0000256" key="4">
    <source>
        <dbReference type="ARBA" id="ARBA00012483"/>
    </source>
</evidence>
<dbReference type="Pfam" id="PF07714">
    <property type="entry name" value="PK_Tyr_Ser-Thr"/>
    <property type="match status" value="1"/>
</dbReference>
<organism evidence="11 12">
    <name type="scientific">Rubroshorea leprosula</name>
    <dbReference type="NCBI Taxonomy" id="152421"/>
    <lineage>
        <taxon>Eukaryota</taxon>
        <taxon>Viridiplantae</taxon>
        <taxon>Streptophyta</taxon>
        <taxon>Embryophyta</taxon>
        <taxon>Tracheophyta</taxon>
        <taxon>Spermatophyta</taxon>
        <taxon>Magnoliopsida</taxon>
        <taxon>eudicotyledons</taxon>
        <taxon>Gunneridae</taxon>
        <taxon>Pentapetalae</taxon>
        <taxon>rosids</taxon>
        <taxon>malvids</taxon>
        <taxon>Malvales</taxon>
        <taxon>Dipterocarpaceae</taxon>
        <taxon>Rubroshorea</taxon>
    </lineage>
</organism>
<dbReference type="InterPro" id="IPR013083">
    <property type="entry name" value="Znf_RING/FYVE/PHD"/>
</dbReference>
<sequence length="735" mass="82617">MEPMIGDDTVCIAVGREIEESKLTLWWALRRFPLKKFCILHVHQRAKAIPSVTGVSRASSVKQDELRMVNEIIHNVMDDYLLICRQVAVHAKKLHVEMDDVAKGIVELVHRHKIKMLVMGAAANKHYSEGMTYLKSEKALYVEQHVPPYCQIWFICSGILIHTRPIFVAGPSNPQSSLSSSYLTDSSELASSSDLTVFEGVEESQCGQDPYVLLLQSGRNLDHLSMPEGSSNGQLNDQLEQALLEAEKANQEALEELVKCMRAEKTALHAIRSQASKLERLHAEELRCRRQAEDEVEKLKQQRDEEKLIALEQKSKISSLLQQLELCQKERDDLKVKLENAQQLTDQISRSQEEGTSGIDVQQSCTEFSVSDIQRATDYCDPSLKLGKGTYGSIYKGFLNYTQVAIKVLPPNRSQGNSKFQQEVDILSKLRHPNVVTLIGVCPEISAFIYEYLPNGSLKERLSCKDNSPPLTWKTRIHIATDLCSILVFLHSSRPHRIVHGNLRPRNILLDANFVCKLSEIGLPPLENSSTMTSGTSPYLDPEIHTTGILSHSSDIYSFGIILLQLMTGRSPRSIAQVVQDAINTGNLSNLVDSSAGGWPYVQAEQLTRLAQFARLALRCCDFNRSRRPDLATEVLPVLEQMRAACAALPSYHANFEENQQPPSYFLCPILQEVMREPHIAADGHTYEKEALLEWLGSGHDTSPMTNIRLANRNLIPNHTLRSAIQEWLQDNPHH</sequence>
<dbReference type="InterPro" id="IPR017441">
    <property type="entry name" value="Protein_kinase_ATP_BS"/>
</dbReference>